<reference evidence="1" key="1">
    <citation type="submission" date="2021-06" db="EMBL/GenBank/DDBJ databases">
        <authorList>
            <person name="Kallberg Y."/>
            <person name="Tangrot J."/>
            <person name="Rosling A."/>
        </authorList>
    </citation>
    <scope>NUCLEOTIDE SEQUENCE</scope>
    <source>
        <strain evidence="1">MA453B</strain>
    </source>
</reference>
<dbReference type="Proteomes" id="UP000789405">
    <property type="component" value="Unassembled WGS sequence"/>
</dbReference>
<organism evidence="1 2">
    <name type="scientific">Dentiscutata erythropus</name>
    <dbReference type="NCBI Taxonomy" id="1348616"/>
    <lineage>
        <taxon>Eukaryota</taxon>
        <taxon>Fungi</taxon>
        <taxon>Fungi incertae sedis</taxon>
        <taxon>Mucoromycota</taxon>
        <taxon>Glomeromycotina</taxon>
        <taxon>Glomeromycetes</taxon>
        <taxon>Diversisporales</taxon>
        <taxon>Gigasporaceae</taxon>
        <taxon>Dentiscutata</taxon>
    </lineage>
</organism>
<evidence type="ECO:0000313" key="1">
    <source>
        <dbReference type="EMBL" id="CAG8737337.1"/>
    </source>
</evidence>
<sequence length="101" mass="11309">MIISHVEKFHTTAAAVTSQNLSVQTTPTVYKDLIPNNRIDMLLVNKVKEVTSNELSSAFVKNKLKGNISSDEDSSLYSDNIMKKKQKSQLHAPLVLYESDK</sequence>
<comment type="caution">
    <text evidence="1">The sequence shown here is derived from an EMBL/GenBank/DDBJ whole genome shotgun (WGS) entry which is preliminary data.</text>
</comment>
<gene>
    <name evidence="1" type="ORF">DERYTH_LOCUS15678</name>
</gene>
<protein>
    <submittedName>
        <fullName evidence="1">16770_t:CDS:1</fullName>
    </submittedName>
</protein>
<proteinExistence type="predicted"/>
<keyword evidence="2" id="KW-1185">Reference proteome</keyword>
<name>A0A9N9NK77_9GLOM</name>
<feature type="non-terminal residue" evidence="1">
    <location>
        <position position="101"/>
    </location>
</feature>
<dbReference type="AlphaFoldDB" id="A0A9N9NK77"/>
<evidence type="ECO:0000313" key="2">
    <source>
        <dbReference type="Proteomes" id="UP000789405"/>
    </source>
</evidence>
<dbReference type="EMBL" id="CAJVPY010012916">
    <property type="protein sequence ID" value="CAG8737337.1"/>
    <property type="molecule type" value="Genomic_DNA"/>
</dbReference>
<accession>A0A9N9NK77</accession>